<dbReference type="EMBL" id="LBTI01000035">
    <property type="protein sequence ID" value="KKQ36858.1"/>
    <property type="molecule type" value="Genomic_DNA"/>
</dbReference>
<comment type="caution">
    <text evidence="3">The sequence shown here is derived from an EMBL/GenBank/DDBJ whole genome shotgun (WGS) entry which is preliminary data.</text>
</comment>
<dbReference type="Proteomes" id="UP000034591">
    <property type="component" value="Unassembled WGS sequence"/>
</dbReference>
<feature type="transmembrane region" description="Helical" evidence="1">
    <location>
        <begin position="7"/>
        <end position="27"/>
    </location>
</feature>
<feature type="transmembrane region" description="Helical" evidence="1">
    <location>
        <begin position="73"/>
        <end position="90"/>
    </location>
</feature>
<organism evidence="3 4">
    <name type="scientific">Candidatus Woesebacteria bacterium GW2011_GWA1_37_7</name>
    <dbReference type="NCBI Taxonomy" id="1618545"/>
    <lineage>
        <taxon>Bacteria</taxon>
        <taxon>Candidatus Woeseibacteriota</taxon>
    </lineage>
</organism>
<dbReference type="STRING" id="1618545.US53_C0035G0011"/>
<keyword evidence="1" id="KW-0812">Transmembrane</keyword>
<dbReference type="Pfam" id="PF00565">
    <property type="entry name" value="SNase"/>
    <property type="match status" value="1"/>
</dbReference>
<reference evidence="3 4" key="1">
    <citation type="journal article" date="2015" name="Nature">
        <title>rRNA introns, odd ribosomes, and small enigmatic genomes across a large radiation of phyla.</title>
        <authorList>
            <person name="Brown C.T."/>
            <person name="Hug L.A."/>
            <person name="Thomas B.C."/>
            <person name="Sharon I."/>
            <person name="Castelle C.J."/>
            <person name="Singh A."/>
            <person name="Wilkins M.J."/>
            <person name="Williams K.H."/>
            <person name="Banfield J.F."/>
        </authorList>
    </citation>
    <scope>NUCLEOTIDE SEQUENCE [LARGE SCALE GENOMIC DNA]</scope>
</reference>
<name>A0A0G0H0V2_9BACT</name>
<evidence type="ECO:0000313" key="3">
    <source>
        <dbReference type="EMBL" id="KKQ36858.1"/>
    </source>
</evidence>
<dbReference type="InterPro" id="IPR035437">
    <property type="entry name" value="SNase_OB-fold_sf"/>
</dbReference>
<keyword evidence="1" id="KW-1133">Transmembrane helix</keyword>
<keyword evidence="1" id="KW-0472">Membrane</keyword>
<protein>
    <recommendedName>
        <fullName evidence="2">TNase-like domain-containing protein</fullName>
    </recommendedName>
</protein>
<dbReference type="SUPFAM" id="SSF50199">
    <property type="entry name" value="Staphylococcal nuclease"/>
    <property type="match status" value="1"/>
</dbReference>
<evidence type="ECO:0000259" key="2">
    <source>
        <dbReference type="Pfam" id="PF00565"/>
    </source>
</evidence>
<dbReference type="InterPro" id="IPR016071">
    <property type="entry name" value="Staphylococal_nuclease_OB-fold"/>
</dbReference>
<feature type="transmembrane region" description="Helical" evidence="1">
    <location>
        <begin position="33"/>
        <end position="61"/>
    </location>
</feature>
<gene>
    <name evidence="3" type="ORF">US53_C0035G0011</name>
</gene>
<dbReference type="Gene3D" id="2.40.50.90">
    <property type="match status" value="1"/>
</dbReference>
<feature type="transmembrane region" description="Helical" evidence="1">
    <location>
        <begin position="154"/>
        <end position="172"/>
    </location>
</feature>
<feature type="domain" description="TNase-like" evidence="2">
    <location>
        <begin position="177"/>
        <end position="223"/>
    </location>
</feature>
<evidence type="ECO:0000256" key="1">
    <source>
        <dbReference type="SAM" id="Phobius"/>
    </source>
</evidence>
<proteinExistence type="predicted"/>
<evidence type="ECO:0000313" key="4">
    <source>
        <dbReference type="Proteomes" id="UP000034591"/>
    </source>
</evidence>
<dbReference type="AlphaFoldDB" id="A0A0G0H0V2"/>
<accession>A0A0G0H0V2</accession>
<sequence>MKEKILSIFWIYYIISGVYIILLLFIFDAVSQVYPMLGIFGTITWYLSYLYIIIFALVSFFKIVKSASLLKTPFSLITIIFFITLIFIRLDNPKSLSAEASIEISCGINQLTTTPDFGYNQTCMFGYPARQYFLPALTTFLFGRNIVSINSGNAIYFILGLIIFSSGILELYSHSFKGDLINSILVEEGYAKVYDKYANDTKRYQQLKRIEDPAKTNMLGVWSCPETNTNCLFLGSKNSDKYYKPGCKTIKRIKPENLICYNSTAQVKKLTEGNSKLIFIIQPRKP</sequence>